<dbReference type="InterPro" id="IPR014710">
    <property type="entry name" value="RmlC-like_jellyroll"/>
</dbReference>
<dbReference type="InterPro" id="IPR000595">
    <property type="entry name" value="cNMP-bd_dom"/>
</dbReference>
<evidence type="ECO:0000259" key="9">
    <source>
        <dbReference type="PROSITE" id="PS50042"/>
    </source>
</evidence>
<accession>A0A0B1Q0Z4</accession>
<dbReference type="OrthoDB" id="3525895at2"/>
<proteinExistence type="predicted"/>
<keyword evidence="5" id="KW-0406">Ion transport</keyword>
<evidence type="ECO:0000256" key="6">
    <source>
        <dbReference type="ARBA" id="ARBA00023136"/>
    </source>
</evidence>
<dbReference type="InterPro" id="IPR018490">
    <property type="entry name" value="cNMP-bd_dom_sf"/>
</dbReference>
<dbReference type="SMART" id="SM00100">
    <property type="entry name" value="cNMP"/>
    <property type="match status" value="1"/>
</dbReference>
<keyword evidence="2" id="KW-0813">Transport</keyword>
<dbReference type="Pfam" id="PF00027">
    <property type="entry name" value="cNMP_binding"/>
    <property type="match status" value="1"/>
</dbReference>
<gene>
    <name evidence="10" type="ORF">LA66_13520</name>
</gene>
<dbReference type="STRING" id="370622.LA66_13520"/>
<evidence type="ECO:0000256" key="4">
    <source>
        <dbReference type="ARBA" id="ARBA00022989"/>
    </source>
</evidence>
<reference evidence="10 11" key="1">
    <citation type="submission" date="2014-09" db="EMBL/GenBank/DDBJ databases">
        <title>Isolation and characterization of Aurantimonas altamirensis ON-56566 from clinical sample following a dog bite.</title>
        <authorList>
            <person name="Eshaghi A."/>
            <person name="Li A."/>
            <person name="Shahinas D."/>
            <person name="Bahn P."/>
            <person name="Kus J.V."/>
            <person name="Patel S.N."/>
        </authorList>
    </citation>
    <scope>NUCLEOTIDE SEQUENCE [LARGE SCALE GENOMIC DNA]</scope>
    <source>
        <strain evidence="10 11">ON-56566</strain>
    </source>
</reference>
<evidence type="ECO:0000313" key="11">
    <source>
        <dbReference type="Proteomes" id="UP000030826"/>
    </source>
</evidence>
<dbReference type="PROSITE" id="PS50042">
    <property type="entry name" value="CNMP_BINDING_3"/>
    <property type="match status" value="1"/>
</dbReference>
<evidence type="ECO:0000256" key="3">
    <source>
        <dbReference type="ARBA" id="ARBA00022692"/>
    </source>
</evidence>
<feature type="domain" description="Cyclic nucleotide-binding" evidence="9">
    <location>
        <begin position="16"/>
        <end position="135"/>
    </location>
</feature>
<dbReference type="PANTHER" id="PTHR45638">
    <property type="entry name" value="CYCLIC NUCLEOTIDE-GATED CATION CHANNEL SUBUNIT A"/>
    <property type="match status" value="1"/>
</dbReference>
<dbReference type="GO" id="GO:0016020">
    <property type="term" value="C:membrane"/>
    <property type="evidence" value="ECO:0007669"/>
    <property type="project" value="UniProtKB-SubCell"/>
</dbReference>
<organism evidence="10 11">
    <name type="scientific">Aureimonas altamirensis</name>
    <dbReference type="NCBI Taxonomy" id="370622"/>
    <lineage>
        <taxon>Bacteria</taxon>
        <taxon>Pseudomonadati</taxon>
        <taxon>Pseudomonadota</taxon>
        <taxon>Alphaproteobacteria</taxon>
        <taxon>Hyphomicrobiales</taxon>
        <taxon>Aurantimonadaceae</taxon>
        <taxon>Aureimonas</taxon>
    </lineage>
</organism>
<dbReference type="InterPro" id="IPR018488">
    <property type="entry name" value="cNMP-bd_CS"/>
</dbReference>
<evidence type="ECO:0000256" key="1">
    <source>
        <dbReference type="ARBA" id="ARBA00004141"/>
    </source>
</evidence>
<keyword evidence="3" id="KW-0812">Transmembrane</keyword>
<dbReference type="PRINTS" id="PR00103">
    <property type="entry name" value="CAMPKINASE"/>
</dbReference>
<keyword evidence="4" id="KW-1133">Transmembrane helix</keyword>
<name>A0A0B1Q0Z4_9HYPH</name>
<evidence type="ECO:0000256" key="2">
    <source>
        <dbReference type="ARBA" id="ARBA00022448"/>
    </source>
</evidence>
<sequence length="155" mass="16858">MSLLTDEVEVLRRSPMFAGVETPQLKLLAYTGEMVRFDAGEVLFRQGEPGDSAYVILSGEVVVLADSPIGPIQLARLGQHEIVGEIGILCDVPRTATVQAATSLRTLRIAKDCLAEMLESFPGMALAMLRELAQRLSRTSADLVMLRGEGERPDM</sequence>
<keyword evidence="6" id="KW-0472">Membrane</keyword>
<dbReference type="PROSITE" id="PS00889">
    <property type="entry name" value="CNMP_BINDING_2"/>
    <property type="match status" value="1"/>
</dbReference>
<dbReference type="RefSeq" id="WP_039194006.1">
    <property type="nucleotide sequence ID" value="NZ_JAQRFV010000006.1"/>
</dbReference>
<dbReference type="InterPro" id="IPR050866">
    <property type="entry name" value="CNG_cation_channel"/>
</dbReference>
<comment type="caution">
    <text evidence="10">The sequence shown here is derived from an EMBL/GenBank/DDBJ whole genome shotgun (WGS) entry which is preliminary data.</text>
</comment>
<keyword evidence="8" id="KW-0407">Ion channel</keyword>
<evidence type="ECO:0000256" key="5">
    <source>
        <dbReference type="ARBA" id="ARBA00023065"/>
    </source>
</evidence>
<dbReference type="Proteomes" id="UP000030826">
    <property type="component" value="Unassembled WGS sequence"/>
</dbReference>
<dbReference type="Gene3D" id="2.60.120.10">
    <property type="entry name" value="Jelly Rolls"/>
    <property type="match status" value="1"/>
</dbReference>
<keyword evidence="7" id="KW-1071">Ligand-gated ion channel</keyword>
<comment type="subcellular location">
    <subcellularLocation>
        <location evidence="1">Membrane</location>
        <topology evidence="1">Multi-pass membrane protein</topology>
    </subcellularLocation>
</comment>
<evidence type="ECO:0000313" key="10">
    <source>
        <dbReference type="EMBL" id="KHJ54458.1"/>
    </source>
</evidence>
<dbReference type="PANTHER" id="PTHR45638:SF11">
    <property type="entry name" value="CYCLIC NUCLEOTIDE-GATED CATION CHANNEL SUBUNIT A"/>
    <property type="match status" value="1"/>
</dbReference>
<protein>
    <submittedName>
        <fullName evidence="10">Cyclic nucleotide-binding protein</fullName>
    </submittedName>
</protein>
<dbReference type="GO" id="GO:0044877">
    <property type="term" value="F:protein-containing complex binding"/>
    <property type="evidence" value="ECO:0007669"/>
    <property type="project" value="TreeGrafter"/>
</dbReference>
<evidence type="ECO:0000256" key="7">
    <source>
        <dbReference type="ARBA" id="ARBA00023286"/>
    </source>
</evidence>
<dbReference type="CDD" id="cd00038">
    <property type="entry name" value="CAP_ED"/>
    <property type="match status" value="1"/>
</dbReference>
<dbReference type="GO" id="GO:0005221">
    <property type="term" value="F:intracellularly cyclic nucleotide-activated monoatomic cation channel activity"/>
    <property type="evidence" value="ECO:0007669"/>
    <property type="project" value="InterPro"/>
</dbReference>
<evidence type="ECO:0000256" key="8">
    <source>
        <dbReference type="ARBA" id="ARBA00023303"/>
    </source>
</evidence>
<dbReference type="EMBL" id="JRFJ01000003">
    <property type="protein sequence ID" value="KHJ54458.1"/>
    <property type="molecule type" value="Genomic_DNA"/>
</dbReference>
<dbReference type="SUPFAM" id="SSF51206">
    <property type="entry name" value="cAMP-binding domain-like"/>
    <property type="match status" value="1"/>
</dbReference>
<dbReference type="AlphaFoldDB" id="A0A0B1Q0Z4"/>